<keyword evidence="7" id="KW-0675">Receptor</keyword>
<keyword evidence="4" id="KW-1133">Transmembrane helix</keyword>
<name>A0A183R1R9_9TREM</name>
<keyword evidence="2" id="KW-1003">Cell membrane</keyword>
<keyword evidence="9" id="KW-1185">Reference proteome</keyword>
<proteinExistence type="predicted"/>
<evidence type="ECO:0000256" key="1">
    <source>
        <dbReference type="ARBA" id="ARBA00004651"/>
    </source>
</evidence>
<protein>
    <submittedName>
        <fullName evidence="10">G_PROTEIN_RECEP_F1_2 domain-containing protein</fullName>
    </submittedName>
</protein>
<comment type="subcellular location">
    <subcellularLocation>
        <location evidence="1">Cell membrane</location>
        <topology evidence="1">Multi-pass membrane protein</topology>
    </subcellularLocation>
</comment>
<dbReference type="Proteomes" id="UP000050792">
    <property type="component" value="Unassembled WGS sequence"/>
</dbReference>
<dbReference type="InterPro" id="IPR000276">
    <property type="entry name" value="GPCR_Rhodpsn"/>
</dbReference>
<organism evidence="9 10">
    <name type="scientific">Schistosoma rodhaini</name>
    <dbReference type="NCBI Taxonomy" id="6188"/>
    <lineage>
        <taxon>Eukaryota</taxon>
        <taxon>Metazoa</taxon>
        <taxon>Spiralia</taxon>
        <taxon>Lophotrochozoa</taxon>
        <taxon>Platyhelminthes</taxon>
        <taxon>Trematoda</taxon>
        <taxon>Digenea</taxon>
        <taxon>Strigeidida</taxon>
        <taxon>Schistosomatoidea</taxon>
        <taxon>Schistosomatidae</taxon>
        <taxon>Schistosoma</taxon>
    </lineage>
</organism>
<evidence type="ECO:0000256" key="3">
    <source>
        <dbReference type="ARBA" id="ARBA00022692"/>
    </source>
</evidence>
<dbReference type="PRINTS" id="PR00237">
    <property type="entry name" value="GPCRRHODOPSN"/>
</dbReference>
<dbReference type="PANTHER" id="PTHR24230">
    <property type="entry name" value="G-PROTEIN COUPLED RECEPTOR"/>
    <property type="match status" value="1"/>
</dbReference>
<dbReference type="GO" id="GO:0007218">
    <property type="term" value="P:neuropeptide signaling pathway"/>
    <property type="evidence" value="ECO:0007669"/>
    <property type="project" value="TreeGrafter"/>
</dbReference>
<dbReference type="GO" id="GO:0005886">
    <property type="term" value="C:plasma membrane"/>
    <property type="evidence" value="ECO:0007669"/>
    <property type="project" value="UniProtKB-SubCell"/>
</dbReference>
<reference evidence="10" key="2">
    <citation type="submission" date="2023-11" db="UniProtKB">
        <authorList>
            <consortium name="WormBaseParasite"/>
        </authorList>
    </citation>
    <scope>IDENTIFICATION</scope>
</reference>
<sequence>MNTTTTDILLNNSLHQCNNLHETDHISFIQSIISVILLSIICILGIIGNSLVIIVYCIKPKINTNRFIINHTIMNNNTKQNITGNTLNTLTIKNPGSNPSIFNKDHFNLIKKSNKLLLRKNTLSQQNLILLLAFIDLLTCVFILPWDIYRVANYAYDETTIPIPIPIPISIPIDEIYRNISIENYIEMNDIKGIYTNYKLNAILTLLRNIIFACEGSVLAAIAFERYMILVQLDICKSICCLSLNKIQNNKNINNKIMNSVKFSSLLQKGTSVHLNKSTYDKTIHSINVLSNSSSIRTSPKLMNSRNSNNMKYKSNKVCKSNTCITSMLITVIIGTCLFECILIVLDLSKWDCQLTERLRELVNQVYILLTFLSFIIITYLYARIFRTVRENDLRKQRWLTVKNVNYSSMKILNKSNSFLQSSVYDSEVVDSGVIKLTGESESTSSIPLNHQKSHEHNCHTIQSRRSGLSYRLIKQLSCDQVITNQYDTQTIQWNTLKKRAILKTPSITTLFEHSHDKQETMIKHNNNNQSIHQQMINTATTKTTTNTTNTTTTTTTTIQSPISLSINRLVTKRVTRSHRTGLMIFISTVIFYATLFPVLWVHFKFWWKYTINTTPNNNNNNTITTTTNPNNNNYNHSTNNNINHTINNQNNEGNFMTTVHHEFYYVNNAVNFFIYSLFNQSFRARLKLLLSKY</sequence>
<dbReference type="SUPFAM" id="SSF81321">
    <property type="entry name" value="Family A G protein-coupled receptor-like"/>
    <property type="match status" value="1"/>
</dbReference>
<dbReference type="WBParaSite" id="SRDH1_21540.1">
    <property type="protein sequence ID" value="SRDH1_21540.1"/>
    <property type="gene ID" value="SRDH1_21540"/>
</dbReference>
<evidence type="ECO:0000256" key="6">
    <source>
        <dbReference type="ARBA" id="ARBA00023136"/>
    </source>
</evidence>
<dbReference type="PANTHER" id="PTHR24230:SF75">
    <property type="entry name" value="RELAXIN FAMILY PEPTIDE RECEPTOR 3"/>
    <property type="match status" value="1"/>
</dbReference>
<dbReference type="GO" id="GO:0008528">
    <property type="term" value="F:G protein-coupled peptide receptor activity"/>
    <property type="evidence" value="ECO:0007669"/>
    <property type="project" value="TreeGrafter"/>
</dbReference>
<evidence type="ECO:0000256" key="8">
    <source>
        <dbReference type="ARBA" id="ARBA00023224"/>
    </source>
</evidence>
<dbReference type="AlphaFoldDB" id="A0A183R1R9"/>
<evidence type="ECO:0000313" key="9">
    <source>
        <dbReference type="Proteomes" id="UP000050792"/>
    </source>
</evidence>
<keyword evidence="3" id="KW-0812">Transmembrane</keyword>
<accession>A0A183R1R9</accession>
<evidence type="ECO:0000256" key="5">
    <source>
        <dbReference type="ARBA" id="ARBA00023040"/>
    </source>
</evidence>
<evidence type="ECO:0000313" key="10">
    <source>
        <dbReference type="WBParaSite" id="SRDH1_21540.1"/>
    </source>
</evidence>
<keyword evidence="5" id="KW-0297">G-protein coupled receptor</keyword>
<evidence type="ECO:0000256" key="4">
    <source>
        <dbReference type="ARBA" id="ARBA00022989"/>
    </source>
</evidence>
<dbReference type="Gene3D" id="1.20.1070.10">
    <property type="entry name" value="Rhodopsin 7-helix transmembrane proteins"/>
    <property type="match status" value="2"/>
</dbReference>
<keyword evidence="8" id="KW-0807">Transducer</keyword>
<keyword evidence="6" id="KW-0472">Membrane</keyword>
<evidence type="ECO:0000256" key="2">
    <source>
        <dbReference type="ARBA" id="ARBA00022475"/>
    </source>
</evidence>
<evidence type="ECO:0000256" key="7">
    <source>
        <dbReference type="ARBA" id="ARBA00023170"/>
    </source>
</evidence>
<reference evidence="9" key="1">
    <citation type="submission" date="2022-06" db="EMBL/GenBank/DDBJ databases">
        <authorList>
            <person name="Berger JAMES D."/>
            <person name="Berger JAMES D."/>
        </authorList>
    </citation>
    <scope>NUCLEOTIDE SEQUENCE [LARGE SCALE GENOMIC DNA]</scope>
</reference>